<feature type="domain" description="Peptidase C51" evidence="4">
    <location>
        <begin position="264"/>
        <end position="349"/>
    </location>
</feature>
<evidence type="ECO:0000313" key="5">
    <source>
        <dbReference type="EMBL" id="KRM56660.1"/>
    </source>
</evidence>
<evidence type="ECO:0000256" key="2">
    <source>
        <dbReference type="SAM" id="Phobius"/>
    </source>
</evidence>
<protein>
    <submittedName>
        <fullName evidence="5">Trsg</fullName>
    </submittedName>
</protein>
<dbReference type="EMBL" id="AYYO01000001">
    <property type="protein sequence ID" value="KRM56660.1"/>
    <property type="molecule type" value="Genomic_DNA"/>
</dbReference>
<evidence type="ECO:0000313" key="6">
    <source>
        <dbReference type="Proteomes" id="UP000051679"/>
    </source>
</evidence>
<sequence>MDEQQQNSQQQNGLLARGMAAGGKAVARLLRWILSLLVSWLGVGLTCGLILISLMAVFFGAVLSNDDGGSSDNFIVVAGEWNMTSQGYDQAKFEAAWKKYFSRGVLADSIGDTISTAKKYQVSPALIAAIMGNESGWGTSRAIREKNNPSGQMRGSTILPFSSLSAGIDATGKTLHNLIYKNGLTTLDRLGSAYAPVGASNDPNNMNAGWIPTVRGFLTTFGFLNTVSAGGGGGGSGKMPSIAATQLGNTGGDKFWSYMGFSSHVEWCACFVSWVAHQAGMDNQIPHTASTVVGVAWFKKHNEWHAPDGYTPKSGDIIYYDWTGTRSGAMHVGIVESADTSKVYTIEGNTSNMVARKVRTRSSREILGYGSPR</sequence>
<dbReference type="RefSeq" id="WP_054679348.1">
    <property type="nucleotide sequence ID" value="NZ_AYYO01000001.1"/>
</dbReference>
<evidence type="ECO:0000256" key="1">
    <source>
        <dbReference type="ARBA" id="ARBA00010266"/>
    </source>
</evidence>
<dbReference type="Gene3D" id="3.90.1720.10">
    <property type="entry name" value="endopeptidase domain like (from Nostoc punctiforme)"/>
    <property type="match status" value="1"/>
</dbReference>
<dbReference type="Proteomes" id="UP000051679">
    <property type="component" value="Unassembled WGS sequence"/>
</dbReference>
<comment type="caution">
    <text evidence="5">The sequence shown here is derived from an EMBL/GenBank/DDBJ whole genome shotgun (WGS) entry which is preliminary data.</text>
</comment>
<dbReference type="AlphaFoldDB" id="A0A0R1ZTX5"/>
<reference evidence="5 6" key="1">
    <citation type="journal article" date="2015" name="Genome Announc.">
        <title>Expanding the biotechnology potential of lactobacilli through comparative genomics of 213 strains and associated genera.</title>
        <authorList>
            <person name="Sun Z."/>
            <person name="Harris H.M."/>
            <person name="McCann A."/>
            <person name="Guo C."/>
            <person name="Argimon S."/>
            <person name="Zhang W."/>
            <person name="Yang X."/>
            <person name="Jeffery I.B."/>
            <person name="Cooney J.C."/>
            <person name="Kagawa T.F."/>
            <person name="Liu W."/>
            <person name="Song Y."/>
            <person name="Salvetti E."/>
            <person name="Wrobel A."/>
            <person name="Rasinkangas P."/>
            <person name="Parkhill J."/>
            <person name="Rea M.C."/>
            <person name="O'Sullivan O."/>
            <person name="Ritari J."/>
            <person name="Douillard F.P."/>
            <person name="Paul Ross R."/>
            <person name="Yang R."/>
            <person name="Briner A.E."/>
            <person name="Felis G.E."/>
            <person name="de Vos W.M."/>
            <person name="Barrangou R."/>
            <person name="Klaenhammer T.R."/>
            <person name="Caufield P.W."/>
            <person name="Cui Y."/>
            <person name="Zhang H."/>
            <person name="O'Toole P.W."/>
        </authorList>
    </citation>
    <scope>NUCLEOTIDE SEQUENCE [LARGE SCALE GENOMIC DNA]</scope>
    <source>
        <strain evidence="5 6">DSM 20505</strain>
    </source>
</reference>
<dbReference type="Pfam" id="PF01832">
    <property type="entry name" value="Glucosaminidase"/>
    <property type="match status" value="1"/>
</dbReference>
<evidence type="ECO:0000259" key="4">
    <source>
        <dbReference type="Pfam" id="PF05257"/>
    </source>
</evidence>
<dbReference type="InterPro" id="IPR007921">
    <property type="entry name" value="CHAP_dom"/>
</dbReference>
<dbReference type="Gene3D" id="1.10.530.10">
    <property type="match status" value="1"/>
</dbReference>
<accession>A0A0R1ZTX5</accession>
<keyword evidence="6" id="KW-1185">Reference proteome</keyword>
<keyword evidence="2" id="KW-0812">Transmembrane</keyword>
<evidence type="ECO:0000259" key="3">
    <source>
        <dbReference type="Pfam" id="PF01832"/>
    </source>
</evidence>
<dbReference type="InterPro" id="IPR002901">
    <property type="entry name" value="MGlyc_endo_b_GlcNAc-like_dom"/>
</dbReference>
<dbReference type="InterPro" id="IPR038765">
    <property type="entry name" value="Papain-like_cys_pep_sf"/>
</dbReference>
<proteinExistence type="inferred from homology"/>
<dbReference type="STRING" id="1291052.FC18_GL001793"/>
<gene>
    <name evidence="5" type="ORF">FC18_GL001793</name>
</gene>
<name>A0A0R1ZTX5_9LACO</name>
<dbReference type="PATRIC" id="fig|1291052.5.peg.1847"/>
<organism evidence="5 6">
    <name type="scientific">Lacticaseibacillus sharpeae JCM 1186 = DSM 20505</name>
    <dbReference type="NCBI Taxonomy" id="1291052"/>
    <lineage>
        <taxon>Bacteria</taxon>
        <taxon>Bacillati</taxon>
        <taxon>Bacillota</taxon>
        <taxon>Bacilli</taxon>
        <taxon>Lactobacillales</taxon>
        <taxon>Lactobacillaceae</taxon>
        <taxon>Lacticaseibacillus</taxon>
    </lineage>
</organism>
<keyword evidence="2" id="KW-0472">Membrane</keyword>
<dbReference type="GO" id="GO:0004040">
    <property type="term" value="F:amidase activity"/>
    <property type="evidence" value="ECO:0007669"/>
    <property type="project" value="InterPro"/>
</dbReference>
<dbReference type="Pfam" id="PF05257">
    <property type="entry name" value="CHAP"/>
    <property type="match status" value="1"/>
</dbReference>
<dbReference type="SUPFAM" id="SSF54001">
    <property type="entry name" value="Cysteine proteinases"/>
    <property type="match status" value="1"/>
</dbReference>
<feature type="domain" description="Mannosyl-glycoprotein endo-beta-N-acetylglucosamidase-like" evidence="3">
    <location>
        <begin position="115"/>
        <end position="181"/>
    </location>
</feature>
<feature type="transmembrane region" description="Helical" evidence="2">
    <location>
        <begin position="32"/>
        <end position="63"/>
    </location>
</feature>
<keyword evidence="2" id="KW-1133">Transmembrane helix</keyword>
<comment type="similarity">
    <text evidence="1">Belongs to the glycosyl hydrolase 73 family.</text>
</comment>